<keyword evidence="2" id="KW-1185">Reference proteome</keyword>
<organism evidence="1 2">
    <name type="scientific">Holotrichia oblita</name>
    <name type="common">Chafer beetle</name>
    <dbReference type="NCBI Taxonomy" id="644536"/>
    <lineage>
        <taxon>Eukaryota</taxon>
        <taxon>Metazoa</taxon>
        <taxon>Ecdysozoa</taxon>
        <taxon>Arthropoda</taxon>
        <taxon>Hexapoda</taxon>
        <taxon>Insecta</taxon>
        <taxon>Pterygota</taxon>
        <taxon>Neoptera</taxon>
        <taxon>Endopterygota</taxon>
        <taxon>Coleoptera</taxon>
        <taxon>Polyphaga</taxon>
        <taxon>Scarabaeiformia</taxon>
        <taxon>Scarabaeidae</taxon>
        <taxon>Melolonthinae</taxon>
        <taxon>Holotrichia</taxon>
    </lineage>
</organism>
<dbReference type="Proteomes" id="UP001056778">
    <property type="component" value="Chromosome 2"/>
</dbReference>
<evidence type="ECO:0000313" key="2">
    <source>
        <dbReference type="Proteomes" id="UP001056778"/>
    </source>
</evidence>
<protein>
    <submittedName>
        <fullName evidence="1">Transposase protein</fullName>
    </submittedName>
</protein>
<accession>A0ACB9TMK5</accession>
<comment type="caution">
    <text evidence="1">The sequence shown here is derived from an EMBL/GenBank/DDBJ whole genome shotgun (WGS) entry which is preliminary data.</text>
</comment>
<evidence type="ECO:0000313" key="1">
    <source>
        <dbReference type="EMBL" id="KAI4468158.1"/>
    </source>
</evidence>
<name>A0ACB9TMK5_HOLOL</name>
<reference evidence="1" key="1">
    <citation type="submission" date="2022-04" db="EMBL/GenBank/DDBJ databases">
        <title>Chromosome-scale genome assembly of Holotrichia oblita Faldermann.</title>
        <authorList>
            <person name="Rongchong L."/>
        </authorList>
    </citation>
    <scope>NUCLEOTIDE SEQUENCE</scope>
    <source>
        <strain evidence="1">81SQS9</strain>
    </source>
</reference>
<dbReference type="EMBL" id="CM043016">
    <property type="protein sequence ID" value="KAI4468158.1"/>
    <property type="molecule type" value="Genomic_DNA"/>
</dbReference>
<sequence>MLEVDLQSNNHPIFPYNSSDTLKVMGKFKGNFKVNKAQTQADVVVVEGDEIVLIPVPGPSNEVESDYVFHKDAPTISKRTTDKRNADHASNYSPILAKVPKIEVPQKTNTLRTVVNVSRQHQLSPKARKLYTIAAGLRRTARRLDFECAHAKRRLKEALRYSESEEYIASKVNHTTLNFIHSQLRLQSKQSRGRRFSTEAKFFALSLMKQSPKAYRLLKRTFALPSRSTLMALLSKVPIYCGINKPVMSCLKDAVHKMDSMDRYCCLMFDEMALEASLSYNIKEDYIDGFENCGEIRNKKFADHAMIWRGISKIATICDQHSTNTAAINYLKEQTSRVYGLVGEENKNLGFVIDGQEIIPLYDAPHLLKGIRNRLMEAKAKFVWKQSEQTASWEDIVKVYEADVGDFDTTMLNKLTDQHIYKQHMKPMKGKLAAQIFSQRVSSIMRGLVRLVPGFPSSASDTADFLLFFDKVFDSINGSTIKPQNGKLLRCAVTSSSDHIEFWNEAVRVLSTIKFLKEVTNADGLKMITSVPPSIKIGSVHWKVLKRYGENCLI</sequence>
<gene>
    <name evidence="1" type="ORF">MML48_2g00017947</name>
</gene>
<proteinExistence type="predicted"/>